<evidence type="ECO:0000259" key="3">
    <source>
        <dbReference type="PROSITE" id="PS50930"/>
    </source>
</evidence>
<organism evidence="4 5">
    <name type="scientific">Dyadobacter sandarakinus</name>
    <dbReference type="NCBI Taxonomy" id="2747268"/>
    <lineage>
        <taxon>Bacteria</taxon>
        <taxon>Pseudomonadati</taxon>
        <taxon>Bacteroidota</taxon>
        <taxon>Cytophagia</taxon>
        <taxon>Cytophagales</taxon>
        <taxon>Spirosomataceae</taxon>
        <taxon>Dyadobacter</taxon>
    </lineage>
</organism>
<feature type="domain" description="HTH LytTR-type" evidence="3">
    <location>
        <begin position="139"/>
        <end position="209"/>
    </location>
</feature>
<reference evidence="4 5" key="1">
    <citation type="submission" date="2020-06" db="EMBL/GenBank/DDBJ databases">
        <title>Dyadobacter sandarakinus sp. nov., isolated from the soil of the Arctic Yellow River Station.</title>
        <authorList>
            <person name="Zhang Y."/>
            <person name="Peng F."/>
        </authorList>
    </citation>
    <scope>NUCLEOTIDE SEQUENCE [LARGE SCALE GENOMIC DNA]</scope>
    <source>
        <strain evidence="4 5">Q3-56</strain>
    </source>
</reference>
<dbReference type="Gene3D" id="2.40.50.1020">
    <property type="entry name" value="LytTr DNA-binding domain"/>
    <property type="match status" value="1"/>
</dbReference>
<dbReference type="SMART" id="SM00850">
    <property type="entry name" value="LytTR"/>
    <property type="match status" value="1"/>
</dbReference>
<evidence type="ECO:0000313" key="5">
    <source>
        <dbReference type="Proteomes" id="UP000612680"/>
    </source>
</evidence>
<dbReference type="Proteomes" id="UP000612680">
    <property type="component" value="Chromosome"/>
</dbReference>
<dbReference type="PANTHER" id="PTHR37299">
    <property type="entry name" value="TRANSCRIPTIONAL REGULATOR-RELATED"/>
    <property type="match status" value="1"/>
</dbReference>
<dbReference type="SMART" id="SM00448">
    <property type="entry name" value="REC"/>
    <property type="match status" value="1"/>
</dbReference>
<dbReference type="InterPro" id="IPR046947">
    <property type="entry name" value="LytR-like"/>
</dbReference>
<sequence length="234" mass="26746">MIKAIALDDERPALDVIEAFCSRLEPISSLKTFTRTGEARLYMESNPVELVFLDINMPKESGLEFAKTVDRQTAVIFTTAYSEFAVESYEVQAVDYLLKPFTFQRFSTAVQRAQQHLQAMRQIAGNTADGEPVHVFFRVDYGLVKVALNDILFIEGLDNYLKIHLQNARPMVVRMTMKAILDKLPQTNFLRVHRSFIVALDKIVNVRSKMINIGNEEIPVGNSYENDFTTRFLK</sequence>
<feature type="modified residue" description="4-aspartylphosphate" evidence="1">
    <location>
        <position position="54"/>
    </location>
</feature>
<dbReference type="EMBL" id="CP056775">
    <property type="protein sequence ID" value="QRR00140.1"/>
    <property type="molecule type" value="Genomic_DNA"/>
</dbReference>
<dbReference type="Pfam" id="PF04397">
    <property type="entry name" value="LytTR"/>
    <property type="match status" value="1"/>
</dbReference>
<dbReference type="InterPro" id="IPR001789">
    <property type="entry name" value="Sig_transdc_resp-reg_receiver"/>
</dbReference>
<dbReference type="Gene3D" id="3.40.50.2300">
    <property type="match status" value="1"/>
</dbReference>
<dbReference type="InterPro" id="IPR007492">
    <property type="entry name" value="LytTR_DNA-bd_dom"/>
</dbReference>
<dbReference type="SUPFAM" id="SSF52172">
    <property type="entry name" value="CheY-like"/>
    <property type="match status" value="1"/>
</dbReference>
<evidence type="ECO:0000256" key="1">
    <source>
        <dbReference type="PROSITE-ProRule" id="PRU00169"/>
    </source>
</evidence>
<dbReference type="InterPro" id="IPR011006">
    <property type="entry name" value="CheY-like_superfamily"/>
</dbReference>
<feature type="domain" description="Response regulatory" evidence="2">
    <location>
        <begin position="3"/>
        <end position="114"/>
    </location>
</feature>
<dbReference type="PROSITE" id="PS50110">
    <property type="entry name" value="RESPONSE_REGULATORY"/>
    <property type="match status" value="1"/>
</dbReference>
<evidence type="ECO:0000313" key="4">
    <source>
        <dbReference type="EMBL" id="QRR00140.1"/>
    </source>
</evidence>
<dbReference type="Pfam" id="PF00072">
    <property type="entry name" value="Response_reg"/>
    <property type="match status" value="1"/>
</dbReference>
<keyword evidence="1" id="KW-0597">Phosphoprotein</keyword>
<evidence type="ECO:0000259" key="2">
    <source>
        <dbReference type="PROSITE" id="PS50110"/>
    </source>
</evidence>
<dbReference type="RefSeq" id="WP_204660901.1">
    <property type="nucleotide sequence ID" value="NZ_CP056775.1"/>
</dbReference>
<dbReference type="PROSITE" id="PS50930">
    <property type="entry name" value="HTH_LYTTR"/>
    <property type="match status" value="1"/>
</dbReference>
<protein>
    <submittedName>
        <fullName evidence="4">Response regulator transcription factor</fullName>
    </submittedName>
</protein>
<gene>
    <name evidence="4" type="ORF">HWI92_04090</name>
</gene>
<keyword evidence="5" id="KW-1185">Reference proteome</keyword>
<accession>A0ABX7I2H6</accession>
<dbReference type="PANTHER" id="PTHR37299:SF1">
    <property type="entry name" value="STAGE 0 SPORULATION PROTEIN A HOMOLOG"/>
    <property type="match status" value="1"/>
</dbReference>
<name>A0ABX7I2H6_9BACT</name>
<proteinExistence type="predicted"/>